<dbReference type="NCBIfam" id="TIGR01682">
    <property type="entry name" value="moaD"/>
    <property type="match status" value="1"/>
</dbReference>
<dbReference type="RefSeq" id="WP_034324389.1">
    <property type="nucleotide sequence ID" value="NZ_JAVIKA010000002.1"/>
</dbReference>
<dbReference type="eggNOG" id="COG1977">
    <property type="taxonomic scope" value="Bacteria"/>
</dbReference>
<dbReference type="AlphaFoldDB" id="A0A081L7L0"/>
<reference evidence="4 5" key="1">
    <citation type="submission" date="2012-09" db="EMBL/GenBank/DDBJ databases">
        <title>Genome Sequence of Bacillus sp. DW5-4.</title>
        <authorList>
            <person name="Lai Q."/>
            <person name="Liu Y."/>
            <person name="Shao Z."/>
        </authorList>
    </citation>
    <scope>NUCLEOTIDE SEQUENCE [LARGE SCALE GENOMIC DNA]</scope>
    <source>
        <strain evidence="4 5">DW5-4</strain>
    </source>
</reference>
<keyword evidence="1" id="KW-0547">Nucleotide-binding</keyword>
<evidence type="ECO:0000256" key="3">
    <source>
        <dbReference type="ARBA" id="ARBA00024247"/>
    </source>
</evidence>
<dbReference type="CDD" id="cd00754">
    <property type="entry name" value="Ubl_MoaD"/>
    <property type="match status" value="1"/>
</dbReference>
<sequence length="77" mass="8315">MINVLLFAGLAEKAGKQQIIIQKDKTTVDEIKIELQEVYGVDAAQNVMVAVNEIYTRENAEVRSGDTVALIPPVSGG</sequence>
<dbReference type="GO" id="GO:0000166">
    <property type="term" value="F:nucleotide binding"/>
    <property type="evidence" value="ECO:0007669"/>
    <property type="project" value="UniProtKB-KW"/>
</dbReference>
<proteinExistence type="inferred from homology"/>
<dbReference type="InterPro" id="IPR012675">
    <property type="entry name" value="Beta-grasp_dom_sf"/>
</dbReference>
<comment type="caution">
    <text evidence="4">The sequence shown here is derived from an EMBL/GenBank/DDBJ whole genome shotgun (WGS) entry which is preliminary data.</text>
</comment>
<dbReference type="Proteomes" id="UP000028091">
    <property type="component" value="Unassembled WGS sequence"/>
</dbReference>
<dbReference type="InterPro" id="IPR016155">
    <property type="entry name" value="Mopterin_synth/thiamin_S_b"/>
</dbReference>
<dbReference type="PANTHER" id="PTHR33359">
    <property type="entry name" value="MOLYBDOPTERIN SYNTHASE SULFUR CARRIER SUBUNIT"/>
    <property type="match status" value="1"/>
</dbReference>
<dbReference type="GO" id="GO:0006777">
    <property type="term" value="P:Mo-molybdopterin cofactor biosynthetic process"/>
    <property type="evidence" value="ECO:0007669"/>
    <property type="project" value="InterPro"/>
</dbReference>
<dbReference type="OrthoDB" id="9801945at2"/>
<keyword evidence="5" id="KW-1185">Reference proteome</keyword>
<dbReference type="PANTHER" id="PTHR33359:SF1">
    <property type="entry name" value="MOLYBDOPTERIN SYNTHASE SULFUR CARRIER SUBUNIT"/>
    <property type="match status" value="1"/>
</dbReference>
<gene>
    <name evidence="4" type="ORF">BA70_09910</name>
</gene>
<evidence type="ECO:0000256" key="2">
    <source>
        <dbReference type="ARBA" id="ARBA00024200"/>
    </source>
</evidence>
<protein>
    <recommendedName>
        <fullName evidence="3">Molybdopterin synthase sulfur carrier subunit</fullName>
    </recommendedName>
</protein>
<dbReference type="InterPro" id="IPR044672">
    <property type="entry name" value="MOCS2A"/>
</dbReference>
<dbReference type="InterPro" id="IPR003749">
    <property type="entry name" value="ThiS/MoaD-like"/>
</dbReference>
<evidence type="ECO:0000256" key="1">
    <source>
        <dbReference type="ARBA" id="ARBA00022741"/>
    </source>
</evidence>
<comment type="similarity">
    <text evidence="2">Belongs to the MoaD family.</text>
</comment>
<evidence type="ECO:0000313" key="5">
    <source>
        <dbReference type="Proteomes" id="UP000028091"/>
    </source>
</evidence>
<dbReference type="Gene3D" id="3.10.20.30">
    <property type="match status" value="1"/>
</dbReference>
<organism evidence="4 5">
    <name type="scientific">Bacillus zhangzhouensis</name>
    <dbReference type="NCBI Taxonomy" id="1178540"/>
    <lineage>
        <taxon>Bacteria</taxon>
        <taxon>Bacillati</taxon>
        <taxon>Bacillota</taxon>
        <taxon>Bacilli</taxon>
        <taxon>Bacillales</taxon>
        <taxon>Bacillaceae</taxon>
        <taxon>Bacillus</taxon>
    </lineage>
</organism>
<name>A0A081L7L0_9BACI</name>
<evidence type="ECO:0000313" key="4">
    <source>
        <dbReference type="EMBL" id="KEP25236.1"/>
    </source>
</evidence>
<dbReference type="Pfam" id="PF02597">
    <property type="entry name" value="ThiS"/>
    <property type="match status" value="1"/>
</dbReference>
<dbReference type="GO" id="GO:1990133">
    <property type="term" value="C:molybdopterin adenylyltransferase complex"/>
    <property type="evidence" value="ECO:0007669"/>
    <property type="project" value="TreeGrafter"/>
</dbReference>
<dbReference type="SUPFAM" id="SSF54285">
    <property type="entry name" value="MoaD/ThiS"/>
    <property type="match status" value="1"/>
</dbReference>
<accession>A0A081L7L0</accession>
<dbReference type="EMBL" id="JOTP01000028">
    <property type="protein sequence ID" value="KEP25236.1"/>
    <property type="molecule type" value="Genomic_DNA"/>
</dbReference>